<keyword evidence="3" id="KW-0378">Hydrolase</keyword>
<dbReference type="PROSITE" id="PS50249">
    <property type="entry name" value="MPN"/>
    <property type="match status" value="1"/>
</dbReference>
<sequence>MIVHLNQRLYDEILSYSTRMLPYEACGILLGESDPTHEKHTYKEILRATNFIPFRNHAKDPTHQFLINPIDMLPYLSQTSHPIMGIFHSHPTAAPIPSAEDLRTLWHTVPTHWILSLQQPDKPDLQVYQLKKTTTTTYHKLSFVIGQ</sequence>
<dbReference type="AlphaFoldDB" id="A0A1C0ZV42"/>
<dbReference type="InterPro" id="IPR000555">
    <property type="entry name" value="JAMM/MPN+_dom"/>
</dbReference>
<evidence type="ECO:0000256" key="1">
    <source>
        <dbReference type="ARBA" id="ARBA00022670"/>
    </source>
</evidence>
<dbReference type="InterPro" id="IPR028090">
    <property type="entry name" value="JAB_dom_prok"/>
</dbReference>
<evidence type="ECO:0000256" key="4">
    <source>
        <dbReference type="ARBA" id="ARBA00022833"/>
    </source>
</evidence>
<dbReference type="InterPro" id="IPR037518">
    <property type="entry name" value="MPN"/>
</dbReference>
<dbReference type="SUPFAM" id="SSF102712">
    <property type="entry name" value="JAB1/MPN domain"/>
    <property type="match status" value="1"/>
</dbReference>
<evidence type="ECO:0000313" key="8">
    <source>
        <dbReference type="Proteomes" id="UP000093309"/>
    </source>
</evidence>
<dbReference type="SMART" id="SM00232">
    <property type="entry name" value="JAB_MPN"/>
    <property type="match status" value="1"/>
</dbReference>
<dbReference type="GO" id="GO:0008270">
    <property type="term" value="F:zinc ion binding"/>
    <property type="evidence" value="ECO:0007669"/>
    <property type="project" value="TreeGrafter"/>
</dbReference>
<dbReference type="GO" id="GO:0008235">
    <property type="term" value="F:metalloexopeptidase activity"/>
    <property type="evidence" value="ECO:0007669"/>
    <property type="project" value="TreeGrafter"/>
</dbReference>
<dbReference type="PANTHER" id="PTHR34858:SF1">
    <property type="entry name" value="CYSO-CYSTEINE PEPTIDASE"/>
    <property type="match status" value="1"/>
</dbReference>
<keyword evidence="2" id="KW-0479">Metal-binding</keyword>
<dbReference type="GO" id="GO:0006508">
    <property type="term" value="P:proteolysis"/>
    <property type="evidence" value="ECO:0007669"/>
    <property type="project" value="UniProtKB-KW"/>
</dbReference>
<dbReference type="STRING" id="512399.A8709_29385"/>
<feature type="domain" description="MPN" evidence="6">
    <location>
        <begin position="3"/>
        <end position="144"/>
    </location>
</feature>
<organism evidence="7 8">
    <name type="scientific">Paenibacillus pectinilyticus</name>
    <dbReference type="NCBI Taxonomy" id="512399"/>
    <lineage>
        <taxon>Bacteria</taxon>
        <taxon>Bacillati</taxon>
        <taxon>Bacillota</taxon>
        <taxon>Bacilli</taxon>
        <taxon>Bacillales</taxon>
        <taxon>Paenibacillaceae</taxon>
        <taxon>Paenibacillus</taxon>
    </lineage>
</organism>
<accession>A0A1C0ZV42</accession>
<evidence type="ECO:0000313" key="7">
    <source>
        <dbReference type="EMBL" id="OCT11976.1"/>
    </source>
</evidence>
<gene>
    <name evidence="7" type="ORF">A8709_29385</name>
</gene>
<keyword evidence="5" id="KW-0482">Metalloprotease</keyword>
<protein>
    <recommendedName>
        <fullName evidence="6">MPN domain-containing protein</fullName>
    </recommendedName>
</protein>
<keyword evidence="8" id="KW-1185">Reference proteome</keyword>
<evidence type="ECO:0000256" key="3">
    <source>
        <dbReference type="ARBA" id="ARBA00022801"/>
    </source>
</evidence>
<dbReference type="Proteomes" id="UP000093309">
    <property type="component" value="Unassembled WGS sequence"/>
</dbReference>
<dbReference type="Pfam" id="PF14464">
    <property type="entry name" value="Prok-JAB"/>
    <property type="match status" value="1"/>
</dbReference>
<dbReference type="PANTHER" id="PTHR34858">
    <property type="entry name" value="CYSO-CYSTEINE PEPTIDASE"/>
    <property type="match status" value="1"/>
</dbReference>
<reference evidence="8" key="1">
    <citation type="submission" date="2016-05" db="EMBL/GenBank/DDBJ databases">
        <title>Paenibacillus oryzae. sp. nov., isolated from the rice root.</title>
        <authorList>
            <person name="Zhang J."/>
            <person name="Zhang X."/>
        </authorList>
    </citation>
    <scope>NUCLEOTIDE SEQUENCE [LARGE SCALE GENOMIC DNA]</scope>
    <source>
        <strain evidence="8">KCTC13222</strain>
    </source>
</reference>
<dbReference type="RefSeq" id="WP_065855836.1">
    <property type="nucleotide sequence ID" value="NZ_LYPC01000027.1"/>
</dbReference>
<comment type="caution">
    <text evidence="7">The sequence shown here is derived from an EMBL/GenBank/DDBJ whole genome shotgun (WGS) entry which is preliminary data.</text>
</comment>
<keyword evidence="4" id="KW-0862">Zinc</keyword>
<evidence type="ECO:0000256" key="2">
    <source>
        <dbReference type="ARBA" id="ARBA00022723"/>
    </source>
</evidence>
<dbReference type="InterPro" id="IPR051929">
    <property type="entry name" value="VirAsm_ModProt"/>
</dbReference>
<dbReference type="Gene3D" id="3.40.140.10">
    <property type="entry name" value="Cytidine Deaminase, domain 2"/>
    <property type="match status" value="1"/>
</dbReference>
<dbReference type="EMBL" id="LYPC01000027">
    <property type="protein sequence ID" value="OCT11976.1"/>
    <property type="molecule type" value="Genomic_DNA"/>
</dbReference>
<proteinExistence type="predicted"/>
<name>A0A1C0ZV42_9BACL</name>
<keyword evidence="1" id="KW-0645">Protease</keyword>
<evidence type="ECO:0000259" key="6">
    <source>
        <dbReference type="PROSITE" id="PS50249"/>
    </source>
</evidence>
<evidence type="ECO:0000256" key="5">
    <source>
        <dbReference type="ARBA" id="ARBA00023049"/>
    </source>
</evidence>